<organism evidence="1 2">
    <name type="scientific">Microcystis aeruginosa 11-30S32</name>
    <dbReference type="NCBI Taxonomy" id="2358142"/>
    <lineage>
        <taxon>Bacteria</taxon>
        <taxon>Bacillati</taxon>
        <taxon>Cyanobacteriota</taxon>
        <taxon>Cyanophyceae</taxon>
        <taxon>Oscillatoriophycideae</taxon>
        <taxon>Chroococcales</taxon>
        <taxon>Microcystaceae</taxon>
        <taxon>Microcystis</taxon>
    </lineage>
</organism>
<gene>
    <name evidence="1" type="ORF">MAE30S32_14970</name>
</gene>
<protein>
    <submittedName>
        <fullName evidence="1">Uncharacterized protein</fullName>
    </submittedName>
</protein>
<feature type="non-terminal residue" evidence="1">
    <location>
        <position position="1"/>
    </location>
</feature>
<evidence type="ECO:0000313" key="2">
    <source>
        <dbReference type="Proteomes" id="UP000321223"/>
    </source>
</evidence>
<dbReference type="EMBL" id="BHVU01000067">
    <property type="protein sequence ID" value="GCA92845.1"/>
    <property type="molecule type" value="Genomic_DNA"/>
</dbReference>
<name>A0A510PGA1_MICAE</name>
<proteinExistence type="predicted"/>
<comment type="caution">
    <text evidence="1">The sequence shown here is derived from an EMBL/GenBank/DDBJ whole genome shotgun (WGS) entry which is preliminary data.</text>
</comment>
<dbReference type="Proteomes" id="UP000321223">
    <property type="component" value="Unassembled WGS sequence"/>
</dbReference>
<evidence type="ECO:0000313" key="1">
    <source>
        <dbReference type="EMBL" id="GCA92845.1"/>
    </source>
</evidence>
<reference evidence="1 2" key="1">
    <citation type="journal article" date="2019" name="Appl. Environ. Microbiol.">
        <title>Co-occurrence of broad and narrow host-range viruses infecting the toxic bloom-forming cyanobacterium Microcystis aeruginosa.</title>
        <authorList>
            <person name="Morimoto D."/>
            <person name="Tominaga K."/>
            <person name="Nishimura Y."/>
            <person name="Yoshida N."/>
            <person name="Kimura S."/>
            <person name="Sako Y."/>
            <person name="Yoshida T."/>
        </authorList>
    </citation>
    <scope>NUCLEOTIDE SEQUENCE [LARGE SCALE GENOMIC DNA]</scope>
    <source>
        <strain evidence="1 2">11-30S32</strain>
    </source>
</reference>
<sequence length="40" mass="4373">TFIVLEKTQDHISSHSLTNLPFGLSETFILRGTAASLLLT</sequence>
<dbReference type="AlphaFoldDB" id="A0A510PGA1"/>
<accession>A0A510PGA1</accession>